<evidence type="ECO:0000256" key="6">
    <source>
        <dbReference type="ARBA" id="ARBA00023136"/>
    </source>
</evidence>
<dbReference type="Pfam" id="PF01040">
    <property type="entry name" value="UbiA"/>
    <property type="match status" value="1"/>
</dbReference>
<dbReference type="PANTHER" id="PTHR43448">
    <property type="entry name" value="PROTOHEME IX FARNESYLTRANSFERASE, MITOCHONDRIAL"/>
    <property type="match status" value="1"/>
</dbReference>
<feature type="transmembrane region" description="Helical" evidence="8">
    <location>
        <begin position="208"/>
        <end position="226"/>
    </location>
</feature>
<evidence type="ECO:0000256" key="4">
    <source>
        <dbReference type="ARBA" id="ARBA00022989"/>
    </source>
</evidence>
<accession>A0AAV2T0X7</accession>
<dbReference type="GO" id="GO:0008495">
    <property type="term" value="F:protoheme IX farnesyltransferase activity"/>
    <property type="evidence" value="ECO:0007669"/>
    <property type="project" value="InterPro"/>
</dbReference>
<feature type="transmembrane region" description="Helical" evidence="8">
    <location>
        <begin position="475"/>
        <end position="495"/>
    </location>
</feature>
<evidence type="ECO:0000313" key="9">
    <source>
        <dbReference type="EMBL" id="CAL5129737.1"/>
    </source>
</evidence>
<dbReference type="GO" id="GO:0016020">
    <property type="term" value="C:membrane"/>
    <property type="evidence" value="ECO:0007669"/>
    <property type="project" value="UniProtKB-SubCell"/>
</dbReference>
<evidence type="ECO:0000256" key="7">
    <source>
        <dbReference type="ARBA" id="ARBA00030253"/>
    </source>
</evidence>
<sequence>MSVRASFGIVLSKRLLRSHPPRAAVICQNLKIRAFCSVSSPHLQSASNSSQDCSRNDQVEVKLSSNVRRAGSVEGHRLNGLVRGTSRSVNPSNYRDSAFDDLTPLCISVDDSASSAKPVVLETISKSNVLDLDTNKRGVQSLKLVNAGYCTASRETVNNNTDVLTANLADRNSSTVRETIITPLMLCKFPPNLKAQLFIAAGLSKARLSCLVLFTAVVGCGLAASTSLTSPLFLDHPIRTIICLALGTGLTSAAANSVNQILEIPNDSQMLRTQNRVLVRGLTTPGRAGVFALGFAGLGLGLLYWGVNPLVTSMAAGNILLYSLIYTPLKQIDQANTWIGSIVGAIPPLMGWAAATGDIHSGALILASLLYVWQFPHFMSLSWNLRNEYSKAGYMMTAVLDPDLCKRVTLRYAVASGFVCLAGAGCSAISLGPWAGCALGLGCLPPNIGLMYYAWQFVQSPADGSSAAARRLFRATLFHLPVVMLAALSGTYFCVN</sequence>
<evidence type="ECO:0000313" key="10">
    <source>
        <dbReference type="Proteomes" id="UP001497525"/>
    </source>
</evidence>
<keyword evidence="3 8" id="KW-0812">Transmembrane</keyword>
<dbReference type="CDD" id="cd13957">
    <property type="entry name" value="PT_UbiA_Cox10"/>
    <property type="match status" value="1"/>
</dbReference>
<evidence type="ECO:0000256" key="5">
    <source>
        <dbReference type="ARBA" id="ARBA00023133"/>
    </source>
</evidence>
<comment type="subcellular location">
    <subcellularLocation>
        <location evidence="1">Membrane</location>
        <topology evidence="1">Multi-pass membrane protein</topology>
    </subcellularLocation>
</comment>
<proteinExistence type="predicted"/>
<organism evidence="9 10">
    <name type="scientific">Calicophoron daubneyi</name>
    <name type="common">Rumen fluke</name>
    <name type="synonym">Paramphistomum daubneyi</name>
    <dbReference type="NCBI Taxonomy" id="300641"/>
    <lineage>
        <taxon>Eukaryota</taxon>
        <taxon>Metazoa</taxon>
        <taxon>Spiralia</taxon>
        <taxon>Lophotrochozoa</taxon>
        <taxon>Platyhelminthes</taxon>
        <taxon>Trematoda</taxon>
        <taxon>Digenea</taxon>
        <taxon>Plagiorchiida</taxon>
        <taxon>Pronocephalata</taxon>
        <taxon>Paramphistomoidea</taxon>
        <taxon>Paramphistomidae</taxon>
        <taxon>Calicophoron</taxon>
    </lineage>
</organism>
<gene>
    <name evidence="9" type="ORF">CDAUBV1_LOCUS810</name>
</gene>
<evidence type="ECO:0000256" key="2">
    <source>
        <dbReference type="ARBA" id="ARBA00022679"/>
    </source>
</evidence>
<evidence type="ECO:0000256" key="1">
    <source>
        <dbReference type="ARBA" id="ARBA00004141"/>
    </source>
</evidence>
<keyword evidence="4 8" id="KW-1133">Transmembrane helix</keyword>
<feature type="transmembrane region" description="Helical" evidence="8">
    <location>
        <begin position="410"/>
        <end position="431"/>
    </location>
</feature>
<dbReference type="AlphaFoldDB" id="A0AAV2T0X7"/>
<feature type="transmembrane region" description="Helical" evidence="8">
    <location>
        <begin position="310"/>
        <end position="329"/>
    </location>
</feature>
<dbReference type="PANTHER" id="PTHR43448:SF2">
    <property type="entry name" value="PROTOHEME IX FARNESYLTRANSFERASE, MITOCHONDRIAL"/>
    <property type="match status" value="1"/>
</dbReference>
<dbReference type="InterPro" id="IPR000537">
    <property type="entry name" value="UbiA_prenyltransferase"/>
</dbReference>
<dbReference type="EMBL" id="CAXLJL010000014">
    <property type="protein sequence ID" value="CAL5129737.1"/>
    <property type="molecule type" value="Genomic_DNA"/>
</dbReference>
<reference evidence="9" key="1">
    <citation type="submission" date="2024-06" db="EMBL/GenBank/DDBJ databases">
        <authorList>
            <person name="Liu X."/>
            <person name="Lenzi L."/>
            <person name="Haldenby T S."/>
            <person name="Uol C."/>
        </authorList>
    </citation>
    <scope>NUCLEOTIDE SEQUENCE</scope>
</reference>
<evidence type="ECO:0000256" key="3">
    <source>
        <dbReference type="ARBA" id="ARBA00022692"/>
    </source>
</evidence>
<feature type="transmembrane region" description="Helical" evidence="8">
    <location>
        <begin position="277"/>
        <end position="304"/>
    </location>
</feature>
<keyword evidence="2" id="KW-0808">Transferase</keyword>
<comment type="caution">
    <text evidence="9">The sequence shown here is derived from an EMBL/GenBank/DDBJ whole genome shotgun (WGS) entry which is preliminary data.</text>
</comment>
<dbReference type="Proteomes" id="UP001497525">
    <property type="component" value="Unassembled WGS sequence"/>
</dbReference>
<dbReference type="InterPro" id="IPR044878">
    <property type="entry name" value="UbiA_sf"/>
</dbReference>
<keyword evidence="5" id="KW-0350">Heme biosynthesis</keyword>
<keyword evidence="6 8" id="KW-0472">Membrane</keyword>
<dbReference type="Gene3D" id="1.10.357.140">
    <property type="entry name" value="UbiA prenyltransferase"/>
    <property type="match status" value="1"/>
</dbReference>
<dbReference type="GO" id="GO:0006784">
    <property type="term" value="P:heme A biosynthetic process"/>
    <property type="evidence" value="ECO:0007669"/>
    <property type="project" value="TreeGrafter"/>
</dbReference>
<name>A0AAV2T0X7_CALDB</name>
<dbReference type="NCBIfam" id="TIGR01473">
    <property type="entry name" value="cyoE_ctaB"/>
    <property type="match status" value="1"/>
</dbReference>
<evidence type="ECO:0000256" key="8">
    <source>
        <dbReference type="SAM" id="Phobius"/>
    </source>
</evidence>
<protein>
    <recommendedName>
        <fullName evidence="7">Heme O synthase</fullName>
    </recommendedName>
</protein>
<dbReference type="InterPro" id="IPR006369">
    <property type="entry name" value="Protohaem_IX_farnesylTrfase"/>
</dbReference>
<dbReference type="GO" id="GO:0005739">
    <property type="term" value="C:mitochondrion"/>
    <property type="evidence" value="ECO:0007669"/>
    <property type="project" value="TreeGrafter"/>
</dbReference>